<name>A0AAV7VVW2_PLEWA</name>
<keyword evidence="2" id="KW-1185">Reference proteome</keyword>
<accession>A0AAV7VVW2</accession>
<evidence type="ECO:0000313" key="2">
    <source>
        <dbReference type="Proteomes" id="UP001066276"/>
    </source>
</evidence>
<organism evidence="1 2">
    <name type="scientific">Pleurodeles waltl</name>
    <name type="common">Iberian ribbed newt</name>
    <dbReference type="NCBI Taxonomy" id="8319"/>
    <lineage>
        <taxon>Eukaryota</taxon>
        <taxon>Metazoa</taxon>
        <taxon>Chordata</taxon>
        <taxon>Craniata</taxon>
        <taxon>Vertebrata</taxon>
        <taxon>Euteleostomi</taxon>
        <taxon>Amphibia</taxon>
        <taxon>Batrachia</taxon>
        <taxon>Caudata</taxon>
        <taxon>Salamandroidea</taxon>
        <taxon>Salamandridae</taxon>
        <taxon>Pleurodelinae</taxon>
        <taxon>Pleurodeles</taxon>
    </lineage>
</organism>
<sequence>MTLPGYLRRRNGKHTGNKVLIERNIGLLVSPLTIAGHWSRGDAGPVSNIFQFSTYSGCASGTFLSAPASSQRYGHLLMPLILHTNRGGRGGLAGWRTIPDNTVFIAHHIGTMGVMEGPSIGPLERRTAYHIAPPERQQSTGVPAPTLLNGKPDKILEAITATSQDLHNRVDAMTVGISLLQEDQKKLSTTVACTENELKKLRPSLTDLEGQVKSLAANVQELEHRAEDSEGCSRWNNLRIVGFPEEAEGTDPVYSFETWFAQTVEADHLSPHYIV</sequence>
<comment type="caution">
    <text evidence="1">The sequence shown here is derived from an EMBL/GenBank/DDBJ whole genome shotgun (WGS) entry which is preliminary data.</text>
</comment>
<evidence type="ECO:0000313" key="1">
    <source>
        <dbReference type="EMBL" id="KAJ1205642.1"/>
    </source>
</evidence>
<protein>
    <submittedName>
        <fullName evidence="1">Uncharacterized protein</fullName>
    </submittedName>
</protein>
<reference evidence="1" key="1">
    <citation type="journal article" date="2022" name="bioRxiv">
        <title>Sequencing and chromosome-scale assembly of the giantPleurodeles waltlgenome.</title>
        <authorList>
            <person name="Brown T."/>
            <person name="Elewa A."/>
            <person name="Iarovenko S."/>
            <person name="Subramanian E."/>
            <person name="Araus A.J."/>
            <person name="Petzold A."/>
            <person name="Susuki M."/>
            <person name="Suzuki K.-i.T."/>
            <person name="Hayashi T."/>
            <person name="Toyoda A."/>
            <person name="Oliveira C."/>
            <person name="Osipova E."/>
            <person name="Leigh N.D."/>
            <person name="Simon A."/>
            <person name="Yun M.H."/>
        </authorList>
    </citation>
    <scope>NUCLEOTIDE SEQUENCE</scope>
    <source>
        <strain evidence="1">20211129_DDA</strain>
        <tissue evidence="1">Liver</tissue>
    </source>
</reference>
<dbReference type="Proteomes" id="UP001066276">
    <property type="component" value="Chromosome 1_2"/>
</dbReference>
<dbReference type="AlphaFoldDB" id="A0AAV7VVW2"/>
<proteinExistence type="predicted"/>
<dbReference type="EMBL" id="JANPWB010000002">
    <property type="protein sequence ID" value="KAJ1205642.1"/>
    <property type="molecule type" value="Genomic_DNA"/>
</dbReference>
<gene>
    <name evidence="1" type="ORF">NDU88_001070</name>
</gene>